<dbReference type="GO" id="GO:0016787">
    <property type="term" value="F:hydrolase activity"/>
    <property type="evidence" value="ECO:0007669"/>
    <property type="project" value="UniProtKB-KW"/>
</dbReference>
<dbReference type="EC" id="3.4.22.71" evidence="2"/>
<dbReference type="SUPFAM" id="SSF63817">
    <property type="entry name" value="Sortase"/>
    <property type="match status" value="1"/>
</dbReference>
<proteinExistence type="predicted"/>
<feature type="transmembrane region" description="Helical" evidence="1">
    <location>
        <begin position="53"/>
        <end position="74"/>
    </location>
</feature>
<feature type="transmembrane region" description="Helical" evidence="1">
    <location>
        <begin position="306"/>
        <end position="328"/>
    </location>
</feature>
<dbReference type="EMBL" id="JACVDA010000009">
    <property type="protein sequence ID" value="MBK1468515.1"/>
    <property type="molecule type" value="Genomic_DNA"/>
</dbReference>
<reference evidence="2 3" key="1">
    <citation type="submission" date="2020-09" db="EMBL/GenBank/DDBJ databases">
        <title>Parvimonas S3374 sp. nov.</title>
        <authorList>
            <person name="Buhl M."/>
        </authorList>
    </citation>
    <scope>NUCLEOTIDE SEQUENCE [LARGE SCALE GENOMIC DNA]</scope>
    <source>
        <strain evidence="2 3">S3374</strain>
    </source>
</reference>
<evidence type="ECO:0000313" key="2">
    <source>
        <dbReference type="EMBL" id="MBK1468515.1"/>
    </source>
</evidence>
<organism evidence="2 3">
    <name type="scientific">Parvimonas parva</name>
    <dbReference type="NCBI Taxonomy" id="2769485"/>
    <lineage>
        <taxon>Bacteria</taxon>
        <taxon>Bacillati</taxon>
        <taxon>Bacillota</taxon>
        <taxon>Tissierellia</taxon>
        <taxon>Tissierellales</taxon>
        <taxon>Peptoniphilaceae</taxon>
        <taxon>Parvimonas</taxon>
    </lineage>
</organism>
<dbReference type="CDD" id="cd05826">
    <property type="entry name" value="Sortase_B"/>
    <property type="match status" value="1"/>
</dbReference>
<dbReference type="NCBIfam" id="TIGR03064">
    <property type="entry name" value="sortase_srtB"/>
    <property type="match status" value="1"/>
</dbReference>
<keyword evidence="1" id="KW-1133">Transmembrane helix</keyword>
<sequence length="341" mass="39959">MEKEIDKDIKDSSKNFIEYKEENSPPFNSFDNLSTFKDNQKKKLKIIRKISRFLDYIILIVSVLALFLGVYAFWDTHQVMEIASNQKYQMYKPKSKEDTLSFDELKKLNPDVCGWIDVYGTKIDYPIVRGKNNSQYLNKTVSGEFSTAGSIFLDYRNEKDFSDFQNILYGHYMAERKMFGDMELFKDKTFFDNHKYGIINRDEKSSLGIEFFAFFNTLGTDATVLSPAKTKLDKKELIDYIYANATFSRDITFKDDENIIILDTCDLSITNGRYILAGKLTDTIRENEFKEVVKENKFSKLLSKTYNVNFLLLFIVIWILLVIIYLIYEKIRLKNKGKEAN</sequence>
<comment type="caution">
    <text evidence="2">The sequence shown here is derived from an EMBL/GenBank/DDBJ whole genome shotgun (WGS) entry which is preliminary data.</text>
</comment>
<evidence type="ECO:0000256" key="1">
    <source>
        <dbReference type="SAM" id="Phobius"/>
    </source>
</evidence>
<keyword evidence="1" id="KW-0472">Membrane</keyword>
<keyword evidence="3" id="KW-1185">Reference proteome</keyword>
<protein>
    <submittedName>
        <fullName evidence="2">Class B sortase</fullName>
        <ecNumber evidence="2">3.4.22.71</ecNumber>
    </submittedName>
</protein>
<gene>
    <name evidence="2" type="primary">srtB</name>
    <name evidence="2" type="ORF">IBJ83_04185</name>
</gene>
<accession>A0ABS1C8Y3</accession>
<dbReference type="RefSeq" id="WP_201275448.1">
    <property type="nucleotide sequence ID" value="NZ_JACVDA010000009.1"/>
</dbReference>
<dbReference type="Proteomes" id="UP000823123">
    <property type="component" value="Unassembled WGS sequence"/>
</dbReference>
<keyword evidence="1" id="KW-0812">Transmembrane</keyword>
<dbReference type="Gene3D" id="2.40.260.10">
    <property type="entry name" value="Sortase"/>
    <property type="match status" value="1"/>
</dbReference>
<dbReference type="InterPro" id="IPR009835">
    <property type="entry name" value="SrtB"/>
</dbReference>
<keyword evidence="2" id="KW-0378">Hydrolase</keyword>
<dbReference type="InterPro" id="IPR023365">
    <property type="entry name" value="Sortase_dom-sf"/>
</dbReference>
<evidence type="ECO:0000313" key="3">
    <source>
        <dbReference type="Proteomes" id="UP000823123"/>
    </source>
</evidence>
<name>A0ABS1C8Y3_9FIRM</name>